<dbReference type="InterPro" id="IPR025568">
    <property type="entry name" value="DUF4334"/>
</dbReference>
<dbReference type="Pfam" id="PF14231">
    <property type="entry name" value="GXWXG"/>
    <property type="match status" value="1"/>
</dbReference>
<gene>
    <name evidence="3" type="ORF">K452DRAFT_238736</name>
</gene>
<dbReference type="Gene3D" id="2.40.128.580">
    <property type="entry name" value="GXWXG domain"/>
    <property type="match status" value="1"/>
</dbReference>
<reference evidence="3" key="1">
    <citation type="journal article" date="2020" name="Stud. Mycol.">
        <title>101 Dothideomycetes genomes: a test case for predicting lifestyles and emergence of pathogens.</title>
        <authorList>
            <person name="Haridas S."/>
            <person name="Albert R."/>
            <person name="Binder M."/>
            <person name="Bloem J."/>
            <person name="Labutti K."/>
            <person name="Salamov A."/>
            <person name="Andreopoulos B."/>
            <person name="Baker S."/>
            <person name="Barry K."/>
            <person name="Bills G."/>
            <person name="Bluhm B."/>
            <person name="Cannon C."/>
            <person name="Castanera R."/>
            <person name="Culley D."/>
            <person name="Daum C."/>
            <person name="Ezra D."/>
            <person name="Gonzalez J."/>
            <person name="Henrissat B."/>
            <person name="Kuo A."/>
            <person name="Liang C."/>
            <person name="Lipzen A."/>
            <person name="Lutzoni F."/>
            <person name="Magnuson J."/>
            <person name="Mondo S."/>
            <person name="Nolan M."/>
            <person name="Ohm R."/>
            <person name="Pangilinan J."/>
            <person name="Park H.-J."/>
            <person name="Ramirez L."/>
            <person name="Alfaro M."/>
            <person name="Sun H."/>
            <person name="Tritt A."/>
            <person name="Yoshinaga Y."/>
            <person name="Zwiers L.-H."/>
            <person name="Turgeon B."/>
            <person name="Goodwin S."/>
            <person name="Spatafora J."/>
            <person name="Crous P."/>
            <person name="Grigoriev I."/>
        </authorList>
    </citation>
    <scope>NUCLEOTIDE SEQUENCE</scope>
    <source>
        <strain evidence="3">CBS 121167</strain>
    </source>
</reference>
<evidence type="ECO:0000259" key="2">
    <source>
        <dbReference type="Pfam" id="PF14232"/>
    </source>
</evidence>
<keyword evidence="4" id="KW-1185">Reference proteome</keyword>
<dbReference type="Pfam" id="PF14232">
    <property type="entry name" value="DUF4334"/>
    <property type="match status" value="1"/>
</dbReference>
<dbReference type="InterPro" id="IPR025951">
    <property type="entry name" value="GXWXG_dom"/>
</dbReference>
<dbReference type="OrthoDB" id="2213372at2759"/>
<feature type="non-terminal residue" evidence="3">
    <location>
        <position position="1"/>
    </location>
</feature>
<dbReference type="GeneID" id="54295169"/>
<evidence type="ECO:0000259" key="1">
    <source>
        <dbReference type="Pfam" id="PF14231"/>
    </source>
</evidence>
<protein>
    <recommendedName>
        <fullName evidence="5">GXWXG domain-containing protein</fullName>
    </recommendedName>
</protein>
<dbReference type="AlphaFoldDB" id="A0A6A6AVN9"/>
<dbReference type="RefSeq" id="XP_033391478.1">
    <property type="nucleotide sequence ID" value="XM_033537673.1"/>
</dbReference>
<sequence>EEIVSPTELLDLVDSLPALNPMELLGEWSAGSFNTRHPAHGWLRSINWVGITFRSVDDVEPIVVAAQTRDGPGKGHRRKWLDEWGNAEVIEAKYRGVVSAAMVCDNHPVVNHFRKVTDNVVLGIMSAKMYRHAGLFFFYLTRL</sequence>
<organism evidence="3 4">
    <name type="scientific">Aplosporella prunicola CBS 121167</name>
    <dbReference type="NCBI Taxonomy" id="1176127"/>
    <lineage>
        <taxon>Eukaryota</taxon>
        <taxon>Fungi</taxon>
        <taxon>Dikarya</taxon>
        <taxon>Ascomycota</taxon>
        <taxon>Pezizomycotina</taxon>
        <taxon>Dothideomycetes</taxon>
        <taxon>Dothideomycetes incertae sedis</taxon>
        <taxon>Botryosphaeriales</taxon>
        <taxon>Aplosporellaceae</taxon>
        <taxon>Aplosporella</taxon>
    </lineage>
</organism>
<accession>A0A6A6AVN9</accession>
<proteinExistence type="predicted"/>
<evidence type="ECO:0000313" key="3">
    <source>
        <dbReference type="EMBL" id="KAF2135760.1"/>
    </source>
</evidence>
<evidence type="ECO:0000313" key="4">
    <source>
        <dbReference type="Proteomes" id="UP000799438"/>
    </source>
</evidence>
<dbReference type="EMBL" id="ML995553">
    <property type="protein sequence ID" value="KAF2135760.1"/>
    <property type="molecule type" value="Genomic_DNA"/>
</dbReference>
<feature type="domain" description="GXWXG" evidence="1">
    <location>
        <begin position="13"/>
        <end position="66"/>
    </location>
</feature>
<evidence type="ECO:0008006" key="5">
    <source>
        <dbReference type="Google" id="ProtNLM"/>
    </source>
</evidence>
<name>A0A6A6AVN9_9PEZI</name>
<dbReference type="Proteomes" id="UP000799438">
    <property type="component" value="Unassembled WGS sequence"/>
</dbReference>
<feature type="domain" description="DUF4334" evidence="2">
    <location>
        <begin position="85"/>
        <end position="142"/>
    </location>
</feature>